<protein>
    <recommendedName>
        <fullName evidence="4">Flavin-containing monooxygenase</fullName>
    </recommendedName>
</protein>
<dbReference type="InterPro" id="IPR036188">
    <property type="entry name" value="FAD/NAD-bd_sf"/>
</dbReference>
<gene>
    <name evidence="2" type="ORF">B296_00024288</name>
</gene>
<feature type="compositionally biased region" description="Basic and acidic residues" evidence="1">
    <location>
        <begin position="61"/>
        <end position="70"/>
    </location>
</feature>
<evidence type="ECO:0000256" key="1">
    <source>
        <dbReference type="SAM" id="MobiDB-lite"/>
    </source>
</evidence>
<proteinExistence type="predicted"/>
<reference evidence="2 3" key="1">
    <citation type="journal article" date="2014" name="Agronomy (Basel)">
        <title>A Draft Genome Sequence for Ensete ventricosum, the Drought-Tolerant Tree Against Hunger.</title>
        <authorList>
            <person name="Harrison J."/>
            <person name="Moore K.A."/>
            <person name="Paszkiewicz K."/>
            <person name="Jones T."/>
            <person name="Grant M."/>
            <person name="Ambacheew D."/>
            <person name="Muzemil S."/>
            <person name="Studholme D.J."/>
        </authorList>
    </citation>
    <scope>NUCLEOTIDE SEQUENCE [LARGE SCALE GENOMIC DNA]</scope>
</reference>
<evidence type="ECO:0008006" key="4">
    <source>
        <dbReference type="Google" id="ProtNLM"/>
    </source>
</evidence>
<feature type="compositionally biased region" description="Polar residues" evidence="1">
    <location>
        <begin position="50"/>
        <end position="60"/>
    </location>
</feature>
<dbReference type="Gene3D" id="3.50.50.60">
    <property type="entry name" value="FAD/NAD(P)-binding domain"/>
    <property type="match status" value="1"/>
</dbReference>
<dbReference type="AlphaFoldDB" id="A0A426ZW72"/>
<name>A0A426ZW72_ENSVE</name>
<feature type="compositionally biased region" description="Basic and acidic residues" evidence="1">
    <location>
        <begin position="136"/>
        <end position="157"/>
    </location>
</feature>
<feature type="region of interest" description="Disordered" evidence="1">
    <location>
        <begin position="50"/>
        <end position="70"/>
    </location>
</feature>
<organism evidence="2 3">
    <name type="scientific">Ensete ventricosum</name>
    <name type="common">Abyssinian banana</name>
    <name type="synonym">Musa ensete</name>
    <dbReference type="NCBI Taxonomy" id="4639"/>
    <lineage>
        <taxon>Eukaryota</taxon>
        <taxon>Viridiplantae</taxon>
        <taxon>Streptophyta</taxon>
        <taxon>Embryophyta</taxon>
        <taxon>Tracheophyta</taxon>
        <taxon>Spermatophyta</taxon>
        <taxon>Magnoliopsida</taxon>
        <taxon>Liliopsida</taxon>
        <taxon>Zingiberales</taxon>
        <taxon>Musaceae</taxon>
        <taxon>Ensete</taxon>
    </lineage>
</organism>
<evidence type="ECO:0000313" key="2">
    <source>
        <dbReference type="EMBL" id="RRT68236.1"/>
    </source>
</evidence>
<dbReference type="EMBL" id="AMZH03004757">
    <property type="protein sequence ID" value="RRT68236.1"/>
    <property type="molecule type" value="Genomic_DNA"/>
</dbReference>
<comment type="caution">
    <text evidence="2">The sequence shown here is derived from an EMBL/GenBank/DDBJ whole genome shotgun (WGS) entry which is preliminary data.</text>
</comment>
<accession>A0A426ZW72</accession>
<feature type="region of interest" description="Disordered" evidence="1">
    <location>
        <begin position="108"/>
        <end position="157"/>
    </location>
</feature>
<dbReference type="Proteomes" id="UP000287651">
    <property type="component" value="Unassembled WGS sequence"/>
</dbReference>
<evidence type="ECO:0000313" key="3">
    <source>
        <dbReference type="Proteomes" id="UP000287651"/>
    </source>
</evidence>
<sequence>MFELQSKWVAGVLSGRITLPTKEEMLEDVKAWYSELKSAGWPKRYTHNMTNKQFPVSPTKSDLDREQGEGDPYHWLSAAFGIDDALPPALGAFSSFYPAEDVDSPGVSVGVAPGGGSIPASSDGYGFSSAMTETDETVHRVEEKGRLLHPDPDQTQR</sequence>